<dbReference type="CDD" id="cd17574">
    <property type="entry name" value="REC_OmpR"/>
    <property type="match status" value="1"/>
</dbReference>
<dbReference type="eggNOG" id="COG5002">
    <property type="taxonomic scope" value="Bacteria"/>
</dbReference>
<name>W7YHS5_9BACT</name>
<keyword evidence="13" id="KW-1185">Reference proteome</keyword>
<evidence type="ECO:0000313" key="13">
    <source>
        <dbReference type="Proteomes" id="UP000019402"/>
    </source>
</evidence>
<dbReference type="SMART" id="SM00388">
    <property type="entry name" value="HisKA"/>
    <property type="match status" value="1"/>
</dbReference>
<proteinExistence type="predicted"/>
<protein>
    <recommendedName>
        <fullName evidence="2">histidine kinase</fullName>
        <ecNumber evidence="2">2.7.13.3</ecNumber>
    </recommendedName>
</protein>
<keyword evidence="4" id="KW-0805">Transcription regulation</keyword>
<keyword evidence="5" id="KW-0238">DNA-binding</keyword>
<dbReference type="InterPro" id="IPR011123">
    <property type="entry name" value="Y_Y_Y"/>
</dbReference>
<dbReference type="Gene3D" id="1.10.287.130">
    <property type="match status" value="1"/>
</dbReference>
<dbReference type="SMART" id="SM00448">
    <property type="entry name" value="REC"/>
    <property type="match status" value="1"/>
</dbReference>
<dbReference type="InterPro" id="IPR036890">
    <property type="entry name" value="HATPase_C_sf"/>
</dbReference>
<dbReference type="FunFam" id="1.10.287.130:FF:000045">
    <property type="entry name" value="Two-component system sensor histidine kinase/response regulator"/>
    <property type="match status" value="1"/>
</dbReference>
<dbReference type="SMART" id="SM00387">
    <property type="entry name" value="HATPase_c"/>
    <property type="match status" value="1"/>
</dbReference>
<dbReference type="InterPro" id="IPR015943">
    <property type="entry name" value="WD40/YVTN_repeat-like_dom_sf"/>
</dbReference>
<evidence type="ECO:0000256" key="3">
    <source>
        <dbReference type="ARBA" id="ARBA00022553"/>
    </source>
</evidence>
<dbReference type="SUPFAM" id="SSF50998">
    <property type="entry name" value="Quinoprotein alcohol dehydrogenase-like"/>
    <property type="match status" value="1"/>
</dbReference>
<dbReference type="SUPFAM" id="SSF46689">
    <property type="entry name" value="Homeodomain-like"/>
    <property type="match status" value="1"/>
</dbReference>
<dbReference type="Gene3D" id="3.40.50.2300">
    <property type="match status" value="1"/>
</dbReference>
<dbReference type="Gene3D" id="2.130.10.10">
    <property type="entry name" value="YVTN repeat-like/Quinoprotein amine dehydrogenase"/>
    <property type="match status" value="3"/>
</dbReference>
<dbReference type="Pfam" id="PF00072">
    <property type="entry name" value="Response_reg"/>
    <property type="match status" value="1"/>
</dbReference>
<evidence type="ECO:0000256" key="6">
    <source>
        <dbReference type="ARBA" id="ARBA00023163"/>
    </source>
</evidence>
<dbReference type="GO" id="GO:0000155">
    <property type="term" value="F:phosphorelay sensor kinase activity"/>
    <property type="evidence" value="ECO:0007669"/>
    <property type="project" value="InterPro"/>
</dbReference>
<dbReference type="SUPFAM" id="SSF47384">
    <property type="entry name" value="Homodimeric domain of signal transducing histidine kinase"/>
    <property type="match status" value="1"/>
</dbReference>
<dbReference type="PRINTS" id="PR00344">
    <property type="entry name" value="BCTRLSENSOR"/>
</dbReference>
<dbReference type="InterPro" id="IPR003661">
    <property type="entry name" value="HisK_dim/P_dom"/>
</dbReference>
<dbReference type="FunFam" id="2.60.40.10:FF:000791">
    <property type="entry name" value="Two-component system sensor histidine kinase/response regulator"/>
    <property type="match status" value="1"/>
</dbReference>
<dbReference type="InterPro" id="IPR004358">
    <property type="entry name" value="Sig_transdc_His_kin-like_C"/>
</dbReference>
<keyword evidence="8" id="KW-0812">Transmembrane</keyword>
<dbReference type="EC" id="2.7.13.3" evidence="2"/>
<feature type="domain" description="Response regulatory" evidence="11">
    <location>
        <begin position="1177"/>
        <end position="1292"/>
    </location>
</feature>
<dbReference type="InterPro" id="IPR018060">
    <property type="entry name" value="HTH_AraC"/>
</dbReference>
<gene>
    <name evidence="12" type="ORF">JCM21142_2731</name>
</gene>
<dbReference type="InterPro" id="IPR005467">
    <property type="entry name" value="His_kinase_dom"/>
</dbReference>
<sequence>MRKVICYVISILFSIQIYAKEELLFTQISTKDGLSQNTVRSVLVDKKGYLWFGTLDGLVRYDGSRFITHKPKPGVNTNLSDQRIREISEDSDGYLWIRTYDNSFSCYDPNKEQFIEFRYRDVKIPLLYTNYVETAGGDIWLWGDNGCIKIQKNAARIPEVSFQSDNFMNKLSQTNVNFIFQDRNNTSWVCCSQGLNSVSESGEITQYYNKQALGEFRNVIEEDGILYFLTGKNYIFRYDILKQKFLSSFQAPNSFSFLESAFLNEHTLLISTRERQLLEVDLLTGLFTENTFASGIHFSTPPQIIQDASNNLWIYDQSGRMLFYNTSTCQTKNMQLVSNSIAEVIDDCRYNIFTDTQGICWITTYGNGLYRYNVENDELVNYTYKKGFNSPASDYLLSITEDHFGNIWIGCEYTGVIKVTKRKFTIEYIKPEETVSIGTGNNVRVVHQDRDKKIWLGTKNGSLYLYDADFKFKELVRKSINPYTIMEDVKGRLWVGTKGNGIYVFSRENHQLLYHFSQQANENSLCNNSIFDIIQDDEGRIWVASFGGGLDQVEETNGIFSFRHFLNHHENKGYLRCLLQDSKGIIWAGSYGGLISFDPAEVSENPEAYTVYTYNPGHSVGLNCNDIKTIYEDQYEQLWIGTAGGGLNLLDKNNPDKQGAFVKYTKDEGLPSNIVTSILEGEDGALWVSTENGLAHFEPDKNTFLAYQFSNTSYGNFYSENTCLLQENGKMLWGTLDGLLVLDPSDTIVNNAAPKVLLTDMFVFDQRLEIGADKSPLKKSIGIAKEVVLKHDQNTFTIHFSCLDLTDPLRNKYSYNLESYDQYWSLPANNNWARYKNMPDGEYVFKVRGSNADGQWNEELTSCRIVILPPPWKSTYAILFYALCITMLMFVFFRFLVKINSLNNAVKMEKQLTNYKLRFFTNISHEFRTPLTLIKGAIERMIDMKALPLEVEKNVALLSRNTLQMSRLIDQLLEFRKLQNNVLTLNLEKTDIRDFALNAYYTFKESAFQKKIDYVFEGIQDKWDLYIDRNKVEKILFNLLSNAFKFTPVNGKITCRITKDPESGNCIICVADSGVGIPKDKRDLLFSRFMKLNFTAEGTGIGLELVKEFTLVHKGTVNYSPNPQGGSIFTVELPSDAAVYTDARFIEKEDVNAGLVDQAEYNEDHAINRPATPRQWKILIIDDNYDIREYLKEELTHHCNVDVAEDGKIGLEKALTLNPSLIICDVKMPEMDGLELTRKLKDNFETSHIPVILLTALSSEAIKLQGSECGADEYIMKPFSLKYLISRVYALIEQREKLKKRFCIDMDVKKGIISAGEKDQRFFELINDIVDKNLSDPDFTVTQFTKKAKLSRTIFYKKVKGLTGYSPNDLIKIKRMKKAAELLLESKYNVSEVSWRVGIEDPFYFSKCFKAQFGCAPSKYGAAVLNDANDSHKGE</sequence>
<dbReference type="PANTHER" id="PTHR43547:SF2">
    <property type="entry name" value="HYBRID SIGNAL TRANSDUCTION HISTIDINE KINASE C"/>
    <property type="match status" value="1"/>
</dbReference>
<dbReference type="Pfam" id="PF07494">
    <property type="entry name" value="Reg_prop"/>
    <property type="match status" value="5"/>
</dbReference>
<evidence type="ECO:0000256" key="5">
    <source>
        <dbReference type="ARBA" id="ARBA00023125"/>
    </source>
</evidence>
<evidence type="ECO:0000259" key="11">
    <source>
        <dbReference type="PROSITE" id="PS50110"/>
    </source>
</evidence>
<dbReference type="InterPro" id="IPR018062">
    <property type="entry name" value="HTH_AraC-typ_CS"/>
</dbReference>
<dbReference type="GO" id="GO:0043565">
    <property type="term" value="F:sequence-specific DNA binding"/>
    <property type="evidence" value="ECO:0007669"/>
    <property type="project" value="InterPro"/>
</dbReference>
<dbReference type="Pfam" id="PF00512">
    <property type="entry name" value="HisKA"/>
    <property type="match status" value="1"/>
</dbReference>
<dbReference type="Gene3D" id="3.30.565.10">
    <property type="entry name" value="Histidine kinase-like ATPase, C-terminal domain"/>
    <property type="match status" value="1"/>
</dbReference>
<dbReference type="Pfam" id="PF07495">
    <property type="entry name" value="Y_Y_Y"/>
    <property type="match status" value="1"/>
</dbReference>
<keyword evidence="3 7" id="KW-0597">Phosphoprotein</keyword>
<evidence type="ECO:0000259" key="9">
    <source>
        <dbReference type="PROSITE" id="PS01124"/>
    </source>
</evidence>
<dbReference type="InterPro" id="IPR003594">
    <property type="entry name" value="HATPase_dom"/>
</dbReference>
<comment type="catalytic activity">
    <reaction evidence="1">
        <text>ATP + protein L-histidine = ADP + protein N-phospho-L-histidine.</text>
        <dbReference type="EC" id="2.7.13.3"/>
    </reaction>
</comment>
<evidence type="ECO:0000256" key="2">
    <source>
        <dbReference type="ARBA" id="ARBA00012438"/>
    </source>
</evidence>
<dbReference type="PROSITE" id="PS50109">
    <property type="entry name" value="HIS_KIN"/>
    <property type="match status" value="1"/>
</dbReference>
<dbReference type="Gene3D" id="2.60.40.10">
    <property type="entry name" value="Immunoglobulins"/>
    <property type="match status" value="1"/>
</dbReference>
<dbReference type="CDD" id="cd00082">
    <property type="entry name" value="HisKA"/>
    <property type="match status" value="1"/>
</dbReference>
<dbReference type="InterPro" id="IPR036097">
    <property type="entry name" value="HisK_dim/P_sf"/>
</dbReference>
<keyword evidence="8" id="KW-1133">Transmembrane helix</keyword>
<dbReference type="Pfam" id="PF12833">
    <property type="entry name" value="HTH_18"/>
    <property type="match status" value="1"/>
</dbReference>
<dbReference type="SUPFAM" id="SSF63829">
    <property type="entry name" value="Calcium-dependent phosphotriesterase"/>
    <property type="match status" value="2"/>
</dbReference>
<feature type="modified residue" description="4-aspartylphosphate" evidence="7">
    <location>
        <position position="1225"/>
    </location>
</feature>
<dbReference type="PROSITE" id="PS01124">
    <property type="entry name" value="HTH_ARAC_FAMILY_2"/>
    <property type="match status" value="1"/>
</dbReference>
<dbReference type="InterPro" id="IPR011047">
    <property type="entry name" value="Quinoprotein_ADH-like_sf"/>
</dbReference>
<feature type="domain" description="Histidine kinase" evidence="10">
    <location>
        <begin position="922"/>
        <end position="1137"/>
    </location>
</feature>
<comment type="caution">
    <text evidence="12">The sequence shown here is derived from an EMBL/GenBank/DDBJ whole genome shotgun (WGS) entry which is preliminary data.</text>
</comment>
<dbReference type="InterPro" id="IPR011110">
    <property type="entry name" value="Reg_prop"/>
</dbReference>
<dbReference type="PROSITE" id="PS00041">
    <property type="entry name" value="HTH_ARAC_FAMILY_1"/>
    <property type="match status" value="1"/>
</dbReference>
<reference evidence="12 13" key="1">
    <citation type="journal article" date="2014" name="Genome Announc.">
        <title>Draft Genome Sequence of Cytophaga fermentans JCM 21142T, a Facultative Anaerobe Isolated from Marine Mud.</title>
        <authorList>
            <person name="Starns D."/>
            <person name="Oshima K."/>
            <person name="Suda W."/>
            <person name="Iino T."/>
            <person name="Yuki M."/>
            <person name="Inoue J."/>
            <person name="Kitamura K."/>
            <person name="Iida T."/>
            <person name="Darby A."/>
            <person name="Hattori M."/>
            <person name="Ohkuma M."/>
        </authorList>
    </citation>
    <scope>NUCLEOTIDE SEQUENCE [LARGE SCALE GENOMIC DNA]</scope>
    <source>
        <strain evidence="12 13">JCM 21142</strain>
    </source>
</reference>
<keyword evidence="6" id="KW-0804">Transcription</keyword>
<dbReference type="InterPro" id="IPR013783">
    <property type="entry name" value="Ig-like_fold"/>
</dbReference>
<evidence type="ECO:0000256" key="1">
    <source>
        <dbReference type="ARBA" id="ARBA00000085"/>
    </source>
</evidence>
<dbReference type="Proteomes" id="UP000019402">
    <property type="component" value="Unassembled WGS sequence"/>
</dbReference>
<dbReference type="STRING" id="869213.GCA_000517085_04202"/>
<dbReference type="InterPro" id="IPR009057">
    <property type="entry name" value="Homeodomain-like_sf"/>
</dbReference>
<dbReference type="Pfam" id="PF02518">
    <property type="entry name" value="HATPase_c"/>
    <property type="match status" value="1"/>
</dbReference>
<dbReference type="OrthoDB" id="1108380at2"/>
<dbReference type="PROSITE" id="PS50110">
    <property type="entry name" value="RESPONSE_REGULATORY"/>
    <property type="match status" value="1"/>
</dbReference>
<evidence type="ECO:0000256" key="7">
    <source>
        <dbReference type="PROSITE-ProRule" id="PRU00169"/>
    </source>
</evidence>
<dbReference type="EMBL" id="BAMD01000005">
    <property type="protein sequence ID" value="GAF02104.1"/>
    <property type="molecule type" value="Genomic_DNA"/>
</dbReference>
<dbReference type="eggNOG" id="COG3292">
    <property type="taxonomic scope" value="Bacteria"/>
</dbReference>
<dbReference type="GO" id="GO:0003700">
    <property type="term" value="F:DNA-binding transcription factor activity"/>
    <property type="evidence" value="ECO:0007669"/>
    <property type="project" value="InterPro"/>
</dbReference>
<dbReference type="InterPro" id="IPR001789">
    <property type="entry name" value="Sig_transdc_resp-reg_receiver"/>
</dbReference>
<dbReference type="SUPFAM" id="SSF52172">
    <property type="entry name" value="CheY-like"/>
    <property type="match status" value="1"/>
</dbReference>
<dbReference type="PANTHER" id="PTHR43547">
    <property type="entry name" value="TWO-COMPONENT HISTIDINE KINASE"/>
    <property type="match status" value="1"/>
</dbReference>
<dbReference type="Gene3D" id="1.10.10.60">
    <property type="entry name" value="Homeodomain-like"/>
    <property type="match status" value="1"/>
</dbReference>
<feature type="domain" description="HTH araC/xylS-type" evidence="9">
    <location>
        <begin position="1324"/>
        <end position="1423"/>
    </location>
</feature>
<keyword evidence="8" id="KW-0472">Membrane</keyword>
<accession>W7YHS5</accession>
<dbReference type="eggNOG" id="COG0745">
    <property type="taxonomic scope" value="Bacteria"/>
</dbReference>
<evidence type="ECO:0000259" key="10">
    <source>
        <dbReference type="PROSITE" id="PS50109"/>
    </source>
</evidence>
<evidence type="ECO:0000313" key="12">
    <source>
        <dbReference type="EMBL" id="GAF02104.1"/>
    </source>
</evidence>
<dbReference type="InterPro" id="IPR011006">
    <property type="entry name" value="CheY-like_superfamily"/>
</dbReference>
<evidence type="ECO:0000256" key="8">
    <source>
        <dbReference type="SAM" id="Phobius"/>
    </source>
</evidence>
<dbReference type="SMART" id="SM00342">
    <property type="entry name" value="HTH_ARAC"/>
    <property type="match status" value="1"/>
</dbReference>
<evidence type="ECO:0000256" key="4">
    <source>
        <dbReference type="ARBA" id="ARBA00023015"/>
    </source>
</evidence>
<feature type="transmembrane region" description="Helical" evidence="8">
    <location>
        <begin position="876"/>
        <end position="897"/>
    </location>
</feature>
<dbReference type="RefSeq" id="WP_044212199.1">
    <property type="nucleotide sequence ID" value="NZ_BAMD01000005.1"/>
</dbReference>
<organism evidence="12 13">
    <name type="scientific">Saccharicrinis fermentans DSM 9555 = JCM 21142</name>
    <dbReference type="NCBI Taxonomy" id="869213"/>
    <lineage>
        <taxon>Bacteria</taxon>
        <taxon>Pseudomonadati</taxon>
        <taxon>Bacteroidota</taxon>
        <taxon>Bacteroidia</taxon>
        <taxon>Marinilabiliales</taxon>
        <taxon>Marinilabiliaceae</taxon>
        <taxon>Saccharicrinis</taxon>
    </lineage>
</organism>
<dbReference type="SUPFAM" id="SSF55874">
    <property type="entry name" value="ATPase domain of HSP90 chaperone/DNA topoisomerase II/histidine kinase"/>
    <property type="match status" value="1"/>
</dbReference>